<sequence>MAYVPPHKRQSEDVRSASPIPETLQPQFQRNMNLRASTSHKNKCGKIVYEDHAISKWFAGGLDDDGQFPPNIHLEPTSLKHVERESGEKPLVLVDSVITEEAAVPSSTSANPAASPSFLLLHRQKSRQPPIIFSGDGKLGSRKEMDEQSSEKVKPTLIAGLGKFLFHGYFMLRCSTKLPEVGIEFLNFPPTEVNSMIYSMNSLTFASATSNVHIVDIIYCRNPSIRLQGVNKIQVEEAILRQLNRSMYTNIPSSYMENIIDGVVPTIGVDFEEEKDVYTVKVELNQVCHMVIDVSCPDKNLDLRLKLSSRRILTALTSRMVCGSNKGTPSSVKGGNARVVCSVVSALS</sequence>
<dbReference type="InterPro" id="IPR057225">
    <property type="entry name" value="DUF7903"/>
</dbReference>
<feature type="region of interest" description="Disordered" evidence="1">
    <location>
        <begin position="1"/>
        <end position="22"/>
    </location>
</feature>
<dbReference type="EMBL" id="JADGMS010000019">
    <property type="protein sequence ID" value="KAF9661139.1"/>
    <property type="molecule type" value="Genomic_DNA"/>
</dbReference>
<dbReference type="AlphaFoldDB" id="A0A835J3P4"/>
<dbReference type="OrthoDB" id="2014147at2759"/>
<accession>A0A835J3P4</accession>
<feature type="domain" description="DUF7903" evidence="2">
    <location>
        <begin position="214"/>
        <end position="282"/>
    </location>
</feature>
<keyword evidence="4" id="KW-1185">Reference proteome</keyword>
<proteinExistence type="predicted"/>
<gene>
    <name evidence="3" type="ORF">SADUNF_Sadunf19G0036700</name>
</gene>
<protein>
    <recommendedName>
        <fullName evidence="2">DUF7903 domain-containing protein</fullName>
    </recommendedName>
</protein>
<dbReference type="Proteomes" id="UP000657918">
    <property type="component" value="Unassembled WGS sequence"/>
</dbReference>
<comment type="caution">
    <text evidence="3">The sequence shown here is derived from an EMBL/GenBank/DDBJ whole genome shotgun (WGS) entry which is preliminary data.</text>
</comment>
<dbReference type="PANTHER" id="PTHR35481">
    <property type="entry name" value="DNA-DIRECTED RNA POLYMERASE SUBUNIT ALPHA"/>
    <property type="match status" value="1"/>
</dbReference>
<reference evidence="3 4" key="1">
    <citation type="submission" date="2020-10" db="EMBL/GenBank/DDBJ databases">
        <title>Plant Genome Project.</title>
        <authorList>
            <person name="Zhang R.-G."/>
        </authorList>
    </citation>
    <scope>NUCLEOTIDE SEQUENCE [LARGE SCALE GENOMIC DNA]</scope>
    <source>
        <strain evidence="3">FAFU-HL-1</strain>
        <tissue evidence="3">Leaf</tissue>
    </source>
</reference>
<dbReference type="PANTHER" id="PTHR35481:SF1">
    <property type="entry name" value="DNA-DIRECTED RNA POLYMERASE SUBUNIT ALPHA"/>
    <property type="match status" value="1"/>
</dbReference>
<name>A0A835J3P4_9ROSI</name>
<dbReference type="Pfam" id="PF25475">
    <property type="entry name" value="DUF7903"/>
    <property type="match status" value="2"/>
</dbReference>
<evidence type="ECO:0000313" key="3">
    <source>
        <dbReference type="EMBL" id="KAF9661139.1"/>
    </source>
</evidence>
<evidence type="ECO:0000256" key="1">
    <source>
        <dbReference type="SAM" id="MobiDB-lite"/>
    </source>
</evidence>
<feature type="region of interest" description="Disordered" evidence="1">
    <location>
        <begin position="132"/>
        <end position="151"/>
    </location>
</feature>
<evidence type="ECO:0000313" key="4">
    <source>
        <dbReference type="Proteomes" id="UP000657918"/>
    </source>
</evidence>
<evidence type="ECO:0000259" key="2">
    <source>
        <dbReference type="Pfam" id="PF25475"/>
    </source>
</evidence>
<feature type="compositionally biased region" description="Basic and acidic residues" evidence="1">
    <location>
        <begin position="139"/>
        <end position="151"/>
    </location>
</feature>
<organism evidence="3 4">
    <name type="scientific">Salix dunnii</name>
    <dbReference type="NCBI Taxonomy" id="1413687"/>
    <lineage>
        <taxon>Eukaryota</taxon>
        <taxon>Viridiplantae</taxon>
        <taxon>Streptophyta</taxon>
        <taxon>Embryophyta</taxon>
        <taxon>Tracheophyta</taxon>
        <taxon>Spermatophyta</taxon>
        <taxon>Magnoliopsida</taxon>
        <taxon>eudicotyledons</taxon>
        <taxon>Gunneridae</taxon>
        <taxon>Pentapetalae</taxon>
        <taxon>rosids</taxon>
        <taxon>fabids</taxon>
        <taxon>Malpighiales</taxon>
        <taxon>Salicaceae</taxon>
        <taxon>Saliceae</taxon>
        <taxon>Salix</taxon>
    </lineage>
</organism>
<feature type="domain" description="DUF7903" evidence="2">
    <location>
        <begin position="42"/>
        <end position="168"/>
    </location>
</feature>